<reference evidence="2 3" key="1">
    <citation type="submission" date="2018-06" db="EMBL/GenBank/DDBJ databases">
        <title>Halonotius sp. F13-13 a new haloarchaeeon isolated from a solar saltern from Isla Cristina, Huelva, Spain.</title>
        <authorList>
            <person name="Duran-Viseras A."/>
            <person name="Sanchez-Porro C."/>
            <person name="Ventosa A."/>
        </authorList>
    </citation>
    <scope>NUCLEOTIDE SEQUENCE [LARGE SCALE GENOMIC DNA]</scope>
    <source>
        <strain evidence="2 3">CECT 7525</strain>
    </source>
</reference>
<organism evidence="2 3">
    <name type="scientific">Halonotius pteroides</name>
    <dbReference type="NCBI Taxonomy" id="268735"/>
    <lineage>
        <taxon>Archaea</taxon>
        <taxon>Methanobacteriati</taxon>
        <taxon>Methanobacteriota</taxon>
        <taxon>Stenosarchaea group</taxon>
        <taxon>Halobacteria</taxon>
        <taxon>Halobacteriales</taxon>
        <taxon>Haloferacaceae</taxon>
        <taxon>Halonotius</taxon>
    </lineage>
</organism>
<evidence type="ECO:0000313" key="3">
    <source>
        <dbReference type="Proteomes" id="UP000281564"/>
    </source>
</evidence>
<name>A0A3A6Q834_9EURY</name>
<keyword evidence="3" id="KW-1185">Reference proteome</keyword>
<feature type="compositionally biased region" description="Low complexity" evidence="1">
    <location>
        <begin position="74"/>
        <end position="89"/>
    </location>
</feature>
<evidence type="ECO:0000256" key="1">
    <source>
        <dbReference type="SAM" id="MobiDB-lite"/>
    </source>
</evidence>
<feature type="region of interest" description="Disordered" evidence="1">
    <location>
        <begin position="67"/>
        <end position="96"/>
    </location>
</feature>
<dbReference type="EMBL" id="QMDW01000032">
    <property type="protein sequence ID" value="RJX47820.1"/>
    <property type="molecule type" value="Genomic_DNA"/>
</dbReference>
<proteinExistence type="predicted"/>
<dbReference type="Proteomes" id="UP000281564">
    <property type="component" value="Unassembled WGS sequence"/>
</dbReference>
<comment type="caution">
    <text evidence="2">The sequence shown here is derived from an EMBL/GenBank/DDBJ whole genome shotgun (WGS) entry which is preliminary data.</text>
</comment>
<dbReference type="OrthoDB" id="385227at2157"/>
<dbReference type="AlphaFoldDB" id="A0A3A6Q834"/>
<evidence type="ECO:0000313" key="2">
    <source>
        <dbReference type="EMBL" id="RJX47820.1"/>
    </source>
</evidence>
<protein>
    <submittedName>
        <fullName evidence="2">Uncharacterized protein</fullName>
    </submittedName>
</protein>
<dbReference type="RefSeq" id="WP_120086303.1">
    <property type="nucleotide sequence ID" value="NZ_QMDW01000032.1"/>
</dbReference>
<gene>
    <name evidence="2" type="ORF">DP106_13990</name>
</gene>
<sequence>MEEAEENQNVIAVPLSEKRHPEDAPVMMDFAINKINWELLQQRMDEYGFSAKARAARYFINIGMHSIAENDPRNSSSETENTQSTSTESVGIENFVPEGKENALNIKDDELVEAIRNNILDIVDDNPELQRDGLEVYR</sequence>
<accession>A0A3A6Q834</accession>